<dbReference type="GO" id="GO:0046677">
    <property type="term" value="P:response to antibiotic"/>
    <property type="evidence" value="ECO:0007669"/>
    <property type="project" value="UniProtKB-KW"/>
</dbReference>
<dbReference type="NCBIfam" id="TIGR00797">
    <property type="entry name" value="matE"/>
    <property type="match status" value="1"/>
</dbReference>
<dbReference type="PIRSF" id="PIRSF006603">
    <property type="entry name" value="DinF"/>
    <property type="match status" value="1"/>
</dbReference>
<dbReference type="InterPro" id="IPR048279">
    <property type="entry name" value="MdtK-like"/>
</dbReference>
<keyword evidence="9" id="KW-0046">Antibiotic resistance</keyword>
<feature type="transmembrane region" description="Helical" evidence="10">
    <location>
        <begin position="393"/>
        <end position="413"/>
    </location>
</feature>
<feature type="transmembrane region" description="Helical" evidence="10">
    <location>
        <begin position="137"/>
        <end position="158"/>
    </location>
</feature>
<proteinExistence type="inferred from homology"/>
<dbReference type="Proteomes" id="UP000183952">
    <property type="component" value="Unassembled WGS sequence"/>
</dbReference>
<evidence type="ECO:0000256" key="3">
    <source>
        <dbReference type="ARBA" id="ARBA00022106"/>
    </source>
</evidence>
<feature type="transmembrane region" description="Helical" evidence="10">
    <location>
        <begin position="170"/>
        <end position="191"/>
    </location>
</feature>
<accession>A0A1M6KYV4</accession>
<dbReference type="OrthoDB" id="9811110at2"/>
<evidence type="ECO:0000256" key="4">
    <source>
        <dbReference type="ARBA" id="ARBA00022448"/>
    </source>
</evidence>
<dbReference type="GO" id="GO:0042910">
    <property type="term" value="F:xenobiotic transmembrane transporter activity"/>
    <property type="evidence" value="ECO:0007669"/>
    <property type="project" value="InterPro"/>
</dbReference>
<dbReference type="Pfam" id="PF01554">
    <property type="entry name" value="MatE"/>
    <property type="match status" value="2"/>
</dbReference>
<reference evidence="11 12" key="1">
    <citation type="submission" date="2016-11" db="EMBL/GenBank/DDBJ databases">
        <authorList>
            <person name="Jaros S."/>
            <person name="Januszkiewicz K."/>
            <person name="Wedrychowicz H."/>
        </authorList>
    </citation>
    <scope>NUCLEOTIDE SEQUENCE [LARGE SCALE GENOMIC DNA]</scope>
    <source>
        <strain evidence="11 12">DSM 3090</strain>
    </source>
</reference>
<protein>
    <recommendedName>
        <fullName evidence="3">Multidrug export protein MepA</fullName>
    </recommendedName>
</protein>
<evidence type="ECO:0000313" key="12">
    <source>
        <dbReference type="Proteomes" id="UP000183952"/>
    </source>
</evidence>
<feature type="transmembrane region" description="Helical" evidence="10">
    <location>
        <begin position="359"/>
        <end position="381"/>
    </location>
</feature>
<sequence length="464" mass="50835">MEYDNSKLGTENVKTLLHRLAIPAIISLMVAKLYNVIDTVFLGKTIGNSAIGALTIALPIQTLMVAVAVMIAAGSSAASARAFGANNEEKAQKIAGNGIITCIIISICMTGVIYVFLDKILMFLGNNEELLPFAKEYMSIVLFGGILNVFTIVLPELITSSGNSRISMKATIIGALCNIVLDFVFVIVFPYGIKGAAVATVISQALSSAYAIKQFFSAKSVFKFKLKYYRMQFSIIKEIVVTGISAFIIDMSDALMVMILNKVIGHLNGTEGIVIVGVITKVYLFMDIAIIGITTGMQPITSYNYGALRFNRLANVLKYALKLTLILASALWLLQMIFAENIVSLFLSGPQSLIKESAGILRMVLLIYPLNSIYFTSTYFYQSIGKSKKAISFSIMKQIFIFCPLVSILGYGTNIGFQNIWIAFPITDIIVSLVSLIYLKRSLNILSTKKITDKAKRELQYSNL</sequence>
<feature type="transmembrane region" description="Helical" evidence="10">
    <location>
        <begin position="419"/>
        <end position="439"/>
    </location>
</feature>
<keyword evidence="12" id="KW-1185">Reference proteome</keyword>
<evidence type="ECO:0000256" key="9">
    <source>
        <dbReference type="ARBA" id="ARBA00023251"/>
    </source>
</evidence>
<keyword evidence="4" id="KW-0813">Transport</keyword>
<gene>
    <name evidence="11" type="ORF">SAMN02745248_00559</name>
</gene>
<organism evidence="11 12">
    <name type="scientific">Hathewaya proteolytica DSM 3090</name>
    <dbReference type="NCBI Taxonomy" id="1121331"/>
    <lineage>
        <taxon>Bacteria</taxon>
        <taxon>Bacillati</taxon>
        <taxon>Bacillota</taxon>
        <taxon>Clostridia</taxon>
        <taxon>Eubacteriales</taxon>
        <taxon>Clostridiaceae</taxon>
        <taxon>Hathewaya</taxon>
    </lineage>
</organism>
<evidence type="ECO:0000256" key="8">
    <source>
        <dbReference type="ARBA" id="ARBA00023136"/>
    </source>
</evidence>
<dbReference type="PANTHER" id="PTHR43823">
    <property type="entry name" value="SPORULATION PROTEIN YKVU"/>
    <property type="match status" value="1"/>
</dbReference>
<dbReference type="CDD" id="cd13143">
    <property type="entry name" value="MATE_MepA_like"/>
    <property type="match status" value="1"/>
</dbReference>
<dbReference type="InterPro" id="IPR045070">
    <property type="entry name" value="MATE_MepA-like"/>
</dbReference>
<comment type="similarity">
    <text evidence="2">Belongs to the multi antimicrobial extrusion (MATE) (TC 2.A.66.1) family. MepA subfamily.</text>
</comment>
<evidence type="ECO:0000256" key="1">
    <source>
        <dbReference type="ARBA" id="ARBA00004651"/>
    </source>
</evidence>
<feature type="transmembrane region" description="Helical" evidence="10">
    <location>
        <begin position="316"/>
        <end position="339"/>
    </location>
</feature>
<feature type="transmembrane region" description="Helical" evidence="10">
    <location>
        <begin position="49"/>
        <end position="73"/>
    </location>
</feature>
<keyword evidence="5" id="KW-1003">Cell membrane</keyword>
<evidence type="ECO:0000256" key="7">
    <source>
        <dbReference type="ARBA" id="ARBA00022989"/>
    </source>
</evidence>
<feature type="transmembrane region" description="Helical" evidence="10">
    <location>
        <begin position="197"/>
        <end position="218"/>
    </location>
</feature>
<comment type="subcellular location">
    <subcellularLocation>
        <location evidence="1">Cell membrane</location>
        <topology evidence="1">Multi-pass membrane protein</topology>
    </subcellularLocation>
</comment>
<evidence type="ECO:0000313" key="11">
    <source>
        <dbReference type="EMBL" id="SHJ64130.1"/>
    </source>
</evidence>
<dbReference type="InterPro" id="IPR051327">
    <property type="entry name" value="MATE_MepA_subfamily"/>
</dbReference>
<dbReference type="InterPro" id="IPR002528">
    <property type="entry name" value="MATE_fam"/>
</dbReference>
<feature type="transmembrane region" description="Helical" evidence="10">
    <location>
        <begin position="239"/>
        <end position="260"/>
    </location>
</feature>
<evidence type="ECO:0000256" key="2">
    <source>
        <dbReference type="ARBA" id="ARBA00008417"/>
    </source>
</evidence>
<dbReference type="PANTHER" id="PTHR43823:SF3">
    <property type="entry name" value="MULTIDRUG EXPORT PROTEIN MEPA"/>
    <property type="match status" value="1"/>
</dbReference>
<dbReference type="EMBL" id="FRAD01000005">
    <property type="protein sequence ID" value="SHJ64130.1"/>
    <property type="molecule type" value="Genomic_DNA"/>
</dbReference>
<feature type="transmembrane region" description="Helical" evidence="10">
    <location>
        <begin position="272"/>
        <end position="295"/>
    </location>
</feature>
<dbReference type="AlphaFoldDB" id="A0A1M6KYV4"/>
<dbReference type="RefSeq" id="WP_072902089.1">
    <property type="nucleotide sequence ID" value="NZ_FRAD01000005.1"/>
</dbReference>
<name>A0A1M6KYV4_9CLOT</name>
<dbReference type="GO" id="GO:0015297">
    <property type="term" value="F:antiporter activity"/>
    <property type="evidence" value="ECO:0007669"/>
    <property type="project" value="InterPro"/>
</dbReference>
<keyword evidence="8 10" id="KW-0472">Membrane</keyword>
<feature type="transmembrane region" description="Helical" evidence="10">
    <location>
        <begin position="20"/>
        <end position="37"/>
    </location>
</feature>
<evidence type="ECO:0000256" key="10">
    <source>
        <dbReference type="SAM" id="Phobius"/>
    </source>
</evidence>
<keyword evidence="7 10" id="KW-1133">Transmembrane helix</keyword>
<evidence type="ECO:0000256" key="5">
    <source>
        <dbReference type="ARBA" id="ARBA00022475"/>
    </source>
</evidence>
<feature type="transmembrane region" description="Helical" evidence="10">
    <location>
        <begin position="94"/>
        <end position="117"/>
    </location>
</feature>
<keyword evidence="6 10" id="KW-0812">Transmembrane</keyword>
<dbReference type="STRING" id="1121331.SAMN02745248_00559"/>
<evidence type="ECO:0000256" key="6">
    <source>
        <dbReference type="ARBA" id="ARBA00022692"/>
    </source>
</evidence>
<dbReference type="GO" id="GO:0005886">
    <property type="term" value="C:plasma membrane"/>
    <property type="evidence" value="ECO:0007669"/>
    <property type="project" value="UniProtKB-SubCell"/>
</dbReference>